<organism evidence="3 4">
    <name type="scientific">Spartinivicinus poritis</name>
    <dbReference type="NCBI Taxonomy" id="2994640"/>
    <lineage>
        <taxon>Bacteria</taxon>
        <taxon>Pseudomonadati</taxon>
        <taxon>Pseudomonadota</taxon>
        <taxon>Gammaproteobacteria</taxon>
        <taxon>Oceanospirillales</taxon>
        <taxon>Zooshikellaceae</taxon>
        <taxon>Spartinivicinus</taxon>
    </lineage>
</organism>
<keyword evidence="4" id="KW-1185">Reference proteome</keyword>
<evidence type="ECO:0000256" key="2">
    <source>
        <dbReference type="SAM" id="Phobius"/>
    </source>
</evidence>
<dbReference type="Pfam" id="PF04304">
    <property type="entry name" value="DUF454"/>
    <property type="match status" value="1"/>
</dbReference>
<keyword evidence="2" id="KW-0812">Transmembrane</keyword>
<keyword evidence="2" id="KW-1133">Transmembrane helix</keyword>
<reference evidence="3 4" key="1">
    <citation type="submission" date="2022-11" db="EMBL/GenBank/DDBJ databases">
        <title>Spartinivicinus poritis sp. nov., isolated from scleractinian coral Porites lutea.</title>
        <authorList>
            <person name="Zhang G."/>
            <person name="Cai L."/>
            <person name="Wei Q."/>
        </authorList>
    </citation>
    <scope>NUCLEOTIDE SEQUENCE [LARGE SCALE GENOMIC DNA]</scope>
    <source>
        <strain evidence="3 4">A2-2</strain>
    </source>
</reference>
<dbReference type="PANTHER" id="PTHR35813">
    <property type="entry name" value="INNER MEMBRANE PROTEIN YBAN"/>
    <property type="match status" value="1"/>
</dbReference>
<accession>A0ABT5U7I1</accession>
<proteinExistence type="predicted"/>
<feature type="transmembrane region" description="Helical" evidence="2">
    <location>
        <begin position="99"/>
        <end position="116"/>
    </location>
</feature>
<dbReference type="InterPro" id="IPR007401">
    <property type="entry name" value="DUF454"/>
</dbReference>
<dbReference type="PANTHER" id="PTHR35813:SF1">
    <property type="entry name" value="INNER MEMBRANE PROTEIN YBAN"/>
    <property type="match status" value="1"/>
</dbReference>
<evidence type="ECO:0000256" key="1">
    <source>
        <dbReference type="PIRNR" id="PIRNR016789"/>
    </source>
</evidence>
<comment type="caution">
    <text evidence="3">The sequence shown here is derived from an EMBL/GenBank/DDBJ whole genome shotgun (WGS) entry which is preliminary data.</text>
</comment>
<dbReference type="EMBL" id="JAPMOU010000010">
    <property type="protein sequence ID" value="MDE1462318.1"/>
    <property type="molecule type" value="Genomic_DNA"/>
</dbReference>
<dbReference type="PIRSF" id="PIRSF016789">
    <property type="entry name" value="DUF454"/>
    <property type="match status" value="1"/>
</dbReference>
<dbReference type="RefSeq" id="WP_274688673.1">
    <property type="nucleotide sequence ID" value="NZ_JAPMOU010000010.1"/>
</dbReference>
<sequence>MWRWVYIVVGHLAVGLGVVGIFLPLLPTTPFLLLAAGCYAKGSDKFHQWLINHPQLGNYICYYLSGEGMPAKAKTYTLLLLWPCMLFSCWLVSSWLLKGVLLTIACCVSYYIVVKVPTLKAKPFSAVSSQQAD</sequence>
<protein>
    <recommendedName>
        <fullName evidence="1">Inner membrane protein</fullName>
    </recommendedName>
</protein>
<dbReference type="Proteomes" id="UP001528823">
    <property type="component" value="Unassembled WGS sequence"/>
</dbReference>
<name>A0ABT5U7I1_9GAMM</name>
<evidence type="ECO:0000313" key="4">
    <source>
        <dbReference type="Proteomes" id="UP001528823"/>
    </source>
</evidence>
<feature type="transmembrane region" description="Helical" evidence="2">
    <location>
        <begin position="6"/>
        <end position="26"/>
    </location>
</feature>
<keyword evidence="1" id="KW-0997">Cell inner membrane</keyword>
<evidence type="ECO:0000313" key="3">
    <source>
        <dbReference type="EMBL" id="MDE1462318.1"/>
    </source>
</evidence>
<keyword evidence="1" id="KW-1003">Cell membrane</keyword>
<gene>
    <name evidence="3" type="ORF">ORQ98_10060</name>
</gene>
<comment type="subcellular location">
    <subcellularLocation>
        <location evidence="1">Cell inner membrane</location>
        <topology evidence="1">Multi-pass membrane protein</topology>
    </subcellularLocation>
</comment>
<keyword evidence="1 2" id="KW-0472">Membrane</keyword>